<dbReference type="AlphaFoldDB" id="A0A0C2Z6K9"/>
<evidence type="ECO:0000313" key="2">
    <source>
        <dbReference type="Proteomes" id="UP000053989"/>
    </source>
</evidence>
<reference evidence="2" key="2">
    <citation type="submission" date="2015-01" db="EMBL/GenBank/DDBJ databases">
        <title>Evolutionary Origins and Diversification of the Mycorrhizal Mutualists.</title>
        <authorList>
            <consortium name="DOE Joint Genome Institute"/>
            <consortium name="Mycorrhizal Genomics Consortium"/>
            <person name="Kohler A."/>
            <person name="Kuo A."/>
            <person name="Nagy L.G."/>
            <person name="Floudas D."/>
            <person name="Copeland A."/>
            <person name="Barry K.W."/>
            <person name="Cichocki N."/>
            <person name="Veneault-Fourrey C."/>
            <person name="LaButti K."/>
            <person name="Lindquist E.A."/>
            <person name="Lipzen A."/>
            <person name="Lundell T."/>
            <person name="Morin E."/>
            <person name="Murat C."/>
            <person name="Riley R."/>
            <person name="Ohm R."/>
            <person name="Sun H."/>
            <person name="Tunlid A."/>
            <person name="Henrissat B."/>
            <person name="Grigoriev I.V."/>
            <person name="Hibbett D.S."/>
            <person name="Martin F."/>
        </authorList>
    </citation>
    <scope>NUCLEOTIDE SEQUENCE [LARGE SCALE GENOMIC DNA]</scope>
    <source>
        <strain evidence="2">Foug A</strain>
    </source>
</reference>
<proteinExistence type="predicted"/>
<evidence type="ECO:0000313" key="1">
    <source>
        <dbReference type="EMBL" id="KIM57618.1"/>
    </source>
</evidence>
<accession>A0A0C2Z6K9</accession>
<dbReference type="EMBL" id="KN822098">
    <property type="protein sequence ID" value="KIM57618.1"/>
    <property type="molecule type" value="Genomic_DNA"/>
</dbReference>
<gene>
    <name evidence="1" type="ORF">SCLCIDRAFT_1219304</name>
</gene>
<sequence length="124" mass="13888">MCVTITLHAVEPALHGPQSIIAIYLSGHYASVFEPGTILELDTEDCRNRHHSLLEGCSTPVCHFQRHTFATTEAEITVPCAETRDLRSTIAIYLGRHYPSSPHLYLNLALLSSWTPKIIRYSGR</sequence>
<name>A0A0C2Z6K9_9AGAM</name>
<protein>
    <submittedName>
        <fullName evidence="1">Uncharacterized protein</fullName>
    </submittedName>
</protein>
<organism evidence="1 2">
    <name type="scientific">Scleroderma citrinum Foug A</name>
    <dbReference type="NCBI Taxonomy" id="1036808"/>
    <lineage>
        <taxon>Eukaryota</taxon>
        <taxon>Fungi</taxon>
        <taxon>Dikarya</taxon>
        <taxon>Basidiomycota</taxon>
        <taxon>Agaricomycotina</taxon>
        <taxon>Agaricomycetes</taxon>
        <taxon>Agaricomycetidae</taxon>
        <taxon>Boletales</taxon>
        <taxon>Sclerodermatineae</taxon>
        <taxon>Sclerodermataceae</taxon>
        <taxon>Scleroderma</taxon>
    </lineage>
</organism>
<reference evidence="1 2" key="1">
    <citation type="submission" date="2014-04" db="EMBL/GenBank/DDBJ databases">
        <authorList>
            <consortium name="DOE Joint Genome Institute"/>
            <person name="Kuo A."/>
            <person name="Kohler A."/>
            <person name="Nagy L.G."/>
            <person name="Floudas D."/>
            <person name="Copeland A."/>
            <person name="Barry K.W."/>
            <person name="Cichocki N."/>
            <person name="Veneault-Fourrey C."/>
            <person name="LaButti K."/>
            <person name="Lindquist E.A."/>
            <person name="Lipzen A."/>
            <person name="Lundell T."/>
            <person name="Morin E."/>
            <person name="Murat C."/>
            <person name="Sun H."/>
            <person name="Tunlid A."/>
            <person name="Henrissat B."/>
            <person name="Grigoriev I.V."/>
            <person name="Hibbett D.S."/>
            <person name="Martin F."/>
            <person name="Nordberg H.P."/>
            <person name="Cantor M.N."/>
            <person name="Hua S.X."/>
        </authorList>
    </citation>
    <scope>NUCLEOTIDE SEQUENCE [LARGE SCALE GENOMIC DNA]</scope>
    <source>
        <strain evidence="1 2">Foug A</strain>
    </source>
</reference>
<dbReference type="Proteomes" id="UP000053989">
    <property type="component" value="Unassembled WGS sequence"/>
</dbReference>
<keyword evidence="2" id="KW-1185">Reference proteome</keyword>
<dbReference type="HOGENOM" id="CLU_2005286_0_0_1"/>
<dbReference type="InParanoid" id="A0A0C2Z6K9"/>